<dbReference type="Gene3D" id="3.30.365.10">
    <property type="entry name" value="Aldehyde oxidase/xanthine dehydrogenase, molybdopterin binding domain"/>
    <property type="match status" value="2"/>
</dbReference>
<evidence type="ECO:0000256" key="4">
    <source>
        <dbReference type="ARBA" id="ARBA00022714"/>
    </source>
</evidence>
<reference evidence="12 13" key="1">
    <citation type="journal article" date="2023" name="Insect Mol. Biol.">
        <title>Genome sequencing provides insights into the evolution of gene families encoding plant cell wall-degrading enzymes in longhorned beetles.</title>
        <authorList>
            <person name="Shin N.R."/>
            <person name="Okamura Y."/>
            <person name="Kirsch R."/>
            <person name="Pauchet Y."/>
        </authorList>
    </citation>
    <scope>NUCLEOTIDE SEQUENCE [LARGE SCALE GENOMIC DNA]</scope>
    <source>
        <strain evidence="12">EAD_L_NR</strain>
    </source>
</reference>
<dbReference type="SUPFAM" id="SSF56003">
    <property type="entry name" value="Molybdenum cofactor-binding domain"/>
    <property type="match status" value="1"/>
</dbReference>
<dbReference type="AlphaFoldDB" id="A0AAV8VCE2"/>
<comment type="cofactor">
    <cofactor evidence="2">
        <name>FAD</name>
        <dbReference type="ChEBI" id="CHEBI:57692"/>
    </cofactor>
</comment>
<dbReference type="GO" id="GO:0005506">
    <property type="term" value="F:iron ion binding"/>
    <property type="evidence" value="ECO:0007669"/>
    <property type="project" value="InterPro"/>
</dbReference>
<accession>A0AAV8VCE2</accession>
<dbReference type="EMBL" id="JANEYG010000168">
    <property type="protein sequence ID" value="KAJ8911677.1"/>
    <property type="molecule type" value="Genomic_DNA"/>
</dbReference>
<dbReference type="InterPro" id="IPR005107">
    <property type="entry name" value="CO_DH_flav_C"/>
</dbReference>
<dbReference type="FunFam" id="3.30.365.10:FF:000002">
    <property type="entry name" value="Xanthine dehydrogenase oxidase"/>
    <property type="match status" value="1"/>
</dbReference>
<dbReference type="InterPro" id="IPR000674">
    <property type="entry name" value="Ald_Oxase/Xan_DH_a/b"/>
</dbReference>
<evidence type="ECO:0000256" key="6">
    <source>
        <dbReference type="ARBA" id="ARBA00023002"/>
    </source>
</evidence>
<dbReference type="SMART" id="SM01008">
    <property type="entry name" value="Ald_Xan_dh_C"/>
    <property type="match status" value="1"/>
</dbReference>
<dbReference type="SMART" id="SM01092">
    <property type="entry name" value="CO_deh_flav_C"/>
    <property type="match status" value="1"/>
</dbReference>
<comment type="similarity">
    <text evidence="3">Belongs to the xanthine dehydrogenase family.</text>
</comment>
<keyword evidence="7" id="KW-0408">Iron</keyword>
<dbReference type="Proteomes" id="UP001159042">
    <property type="component" value="Unassembled WGS sequence"/>
</dbReference>
<evidence type="ECO:0000256" key="9">
    <source>
        <dbReference type="ARBA" id="ARBA00034078"/>
    </source>
</evidence>
<keyword evidence="4" id="KW-0001">2Fe-2S</keyword>
<evidence type="ECO:0000256" key="1">
    <source>
        <dbReference type="ARBA" id="ARBA00001924"/>
    </source>
</evidence>
<evidence type="ECO:0000313" key="12">
    <source>
        <dbReference type="EMBL" id="KAJ8911677.1"/>
    </source>
</evidence>
<keyword evidence="8" id="KW-0411">Iron-sulfur</keyword>
<organism evidence="12 13">
    <name type="scientific">Exocentrus adspersus</name>
    <dbReference type="NCBI Taxonomy" id="1586481"/>
    <lineage>
        <taxon>Eukaryota</taxon>
        <taxon>Metazoa</taxon>
        <taxon>Ecdysozoa</taxon>
        <taxon>Arthropoda</taxon>
        <taxon>Hexapoda</taxon>
        <taxon>Insecta</taxon>
        <taxon>Pterygota</taxon>
        <taxon>Neoptera</taxon>
        <taxon>Endopterygota</taxon>
        <taxon>Coleoptera</taxon>
        <taxon>Polyphaga</taxon>
        <taxon>Cucujiformia</taxon>
        <taxon>Chrysomeloidea</taxon>
        <taxon>Cerambycidae</taxon>
        <taxon>Lamiinae</taxon>
        <taxon>Acanthocinini</taxon>
        <taxon>Exocentrus</taxon>
    </lineage>
</organism>
<comment type="caution">
    <text evidence="12">The sequence shown here is derived from an EMBL/GenBank/DDBJ whole genome shotgun (WGS) entry which is preliminary data.</text>
</comment>
<evidence type="ECO:0000256" key="2">
    <source>
        <dbReference type="ARBA" id="ARBA00001974"/>
    </source>
</evidence>
<keyword evidence="6" id="KW-0560">Oxidoreductase</keyword>
<protein>
    <recommendedName>
        <fullName evidence="14">Xanthine dehydrogenase</fullName>
    </recommendedName>
</protein>
<evidence type="ECO:0000259" key="11">
    <source>
        <dbReference type="SMART" id="SM01092"/>
    </source>
</evidence>
<dbReference type="PANTHER" id="PTHR45444:SF3">
    <property type="entry name" value="XANTHINE DEHYDROGENASE"/>
    <property type="match status" value="1"/>
</dbReference>
<comment type="cofactor">
    <cofactor evidence="9">
        <name>[2Fe-2S] cluster</name>
        <dbReference type="ChEBI" id="CHEBI:190135"/>
    </cofactor>
</comment>
<dbReference type="GO" id="GO:0016491">
    <property type="term" value="F:oxidoreductase activity"/>
    <property type="evidence" value="ECO:0007669"/>
    <property type="project" value="UniProtKB-KW"/>
</dbReference>
<evidence type="ECO:0000313" key="13">
    <source>
        <dbReference type="Proteomes" id="UP001159042"/>
    </source>
</evidence>
<name>A0AAV8VCE2_9CUCU</name>
<proteinExistence type="inferred from homology"/>
<feature type="domain" description="Aldehyde oxidase/xanthine dehydrogenase a/b hammerhead" evidence="10">
    <location>
        <begin position="202"/>
        <end position="283"/>
    </location>
</feature>
<dbReference type="InterPro" id="IPR036856">
    <property type="entry name" value="Ald_Oxase/Xan_DH_a/b_sf"/>
</dbReference>
<dbReference type="InterPro" id="IPR037165">
    <property type="entry name" value="AldOxase/xan_DH_Mopterin-bd_sf"/>
</dbReference>
<dbReference type="SUPFAM" id="SSF55447">
    <property type="entry name" value="CO dehydrogenase flavoprotein C-terminal domain-like"/>
    <property type="match status" value="1"/>
</dbReference>
<dbReference type="Gene3D" id="3.30.390.50">
    <property type="entry name" value="CO dehydrogenase flavoprotein, C-terminal domain"/>
    <property type="match status" value="1"/>
</dbReference>
<dbReference type="InterPro" id="IPR036683">
    <property type="entry name" value="CO_DH_flav_C_dom_sf"/>
</dbReference>
<dbReference type="InterPro" id="IPR016208">
    <property type="entry name" value="Ald_Oxase/xanthine_DH-like"/>
</dbReference>
<sequence length="448" mass="50506">MIYNKFFIGYRKSILEPNEVLLSINIPFTNPEQYFEAYKQARRREDDIAIVNAAVNVTFQPESDIISDINLAFGGMSYKTVTAPKTERQLRGLPWNEKSLEIAYRCLLEDLPLDPGAPGGMIPYRKSLTLSLFFKAFLAISQKLQKFIPTVKLHPRDRSGIDGFHSINFKSSQYFTVVPSTRKKTDSLQRPIVHMSAYKQATGEAVYCDDIPHQEGELHCAFVLSTKPHANILNIDQSEALAMEENRYKKRGLSIIPTKYGIAFTQSFMNQAGALVLVYTDGSVLLSHGGIEMGQGLYTKMIQVASRELDIPVEKIHISETATDKVPNTSPTAASSGSDLNGMAVMEACKIIKERLRPYREANPKGTWEQWVKTAYFDKVCLSAIGFYKINVGFDWNTKKGDLYNYFTYGVACTEVEIDTLTGDHQVLKTDIVMDIGMYTNDLNIFWL</sequence>
<keyword evidence="5" id="KW-0479">Metal-binding</keyword>
<dbReference type="Pfam" id="PF20256">
    <property type="entry name" value="MoCoBD_2"/>
    <property type="match status" value="1"/>
</dbReference>
<evidence type="ECO:0000259" key="10">
    <source>
        <dbReference type="SMART" id="SM01008"/>
    </source>
</evidence>
<evidence type="ECO:0008006" key="14">
    <source>
        <dbReference type="Google" id="ProtNLM"/>
    </source>
</evidence>
<gene>
    <name evidence="12" type="ORF">NQ315_005756</name>
</gene>
<dbReference type="GO" id="GO:0051537">
    <property type="term" value="F:2 iron, 2 sulfur cluster binding"/>
    <property type="evidence" value="ECO:0007669"/>
    <property type="project" value="UniProtKB-KW"/>
</dbReference>
<dbReference type="SUPFAM" id="SSF54665">
    <property type="entry name" value="CO dehydrogenase molybdoprotein N-domain-like"/>
    <property type="match status" value="1"/>
</dbReference>
<dbReference type="PANTHER" id="PTHR45444">
    <property type="entry name" value="XANTHINE DEHYDROGENASE"/>
    <property type="match status" value="1"/>
</dbReference>
<keyword evidence="13" id="KW-1185">Reference proteome</keyword>
<dbReference type="InterPro" id="IPR046867">
    <property type="entry name" value="AldOxase/xan_DH_MoCoBD2"/>
</dbReference>
<evidence type="ECO:0000256" key="3">
    <source>
        <dbReference type="ARBA" id="ARBA00006849"/>
    </source>
</evidence>
<evidence type="ECO:0000256" key="8">
    <source>
        <dbReference type="ARBA" id="ARBA00023014"/>
    </source>
</evidence>
<evidence type="ECO:0000256" key="5">
    <source>
        <dbReference type="ARBA" id="ARBA00022723"/>
    </source>
</evidence>
<dbReference type="Gene3D" id="3.90.1170.50">
    <property type="entry name" value="Aldehyde oxidase/xanthine dehydrogenase, a/b hammerhead"/>
    <property type="match status" value="1"/>
</dbReference>
<evidence type="ECO:0000256" key="7">
    <source>
        <dbReference type="ARBA" id="ARBA00023004"/>
    </source>
</evidence>
<feature type="domain" description="CO dehydrogenase flavoprotein C-terminal" evidence="11">
    <location>
        <begin position="36"/>
        <end position="140"/>
    </location>
</feature>
<comment type="cofactor">
    <cofactor evidence="1">
        <name>Mo-molybdopterin</name>
        <dbReference type="ChEBI" id="CHEBI:71302"/>
    </cofactor>
</comment>
<dbReference type="FunFam" id="3.30.390.50:FF:000001">
    <property type="entry name" value="Xanthine dehydrogenase oxidase"/>
    <property type="match status" value="1"/>
</dbReference>
<dbReference type="Pfam" id="PF03450">
    <property type="entry name" value="CO_deh_flav_C"/>
    <property type="match status" value="1"/>
</dbReference>